<evidence type="ECO:0000313" key="3">
    <source>
        <dbReference type="Proteomes" id="UP000001396"/>
    </source>
</evidence>
<dbReference type="Proteomes" id="UP000001396">
    <property type="component" value="Unassembled WGS sequence"/>
</dbReference>
<accession>D3B787</accession>
<name>D3B787_HETP5</name>
<dbReference type="AlphaFoldDB" id="D3B787"/>
<proteinExistence type="predicted"/>
<feature type="compositionally biased region" description="Acidic residues" evidence="1">
    <location>
        <begin position="514"/>
        <end position="541"/>
    </location>
</feature>
<sequence length="541" mass="62527">MSSTNSVHLNDLIIFKIIDISLTYRGYKSYAITSCKRWPRKRTIQMWASQCVALVCRKWFALVTTHYTTSFKLDTSSLQSVNRLTTILRNINNQTTTTAKTKTKQTTNWNDRNLTSLTIYTPEFTRSLPSKRFTELYRLLEQCNTITDIKTRTQGSCFRYCDYWFNTSTVTSLSIDQTRMTTGEESTVDCDLWNHPCLQSINRLHLRTERQAHRSYYPFFESDNITSVSVDGPNLVASLCDQQVSSNLSQIVLWCSFSIDQLIAILSQVKSLISLGLRRHGSTRTDWISADKDHRASVIKSLIANHSNLTELALVQDRFRKEVNIGMVWIDVLDTLFAEPKLRLQRFECRYQKDVLYCSALFFDALCTNNTLTYLSIGHLTSNQFESIAKVIAKNVTIRTLSLDCSESSSNPSKLFKTIYPSLLANRSITELSFPFSVYYLSIDWSFMDDAIIQLELCNQLNTVFMFQGKHRKVYIRSPTMEYSEHHLHQQEKKAIRFTEEKELFDINSYALPEDSDSQSDIGNDESRDDEYSSCEQDEND</sequence>
<comment type="caution">
    <text evidence="2">The sequence shown here is derived from an EMBL/GenBank/DDBJ whole genome shotgun (WGS) entry which is preliminary data.</text>
</comment>
<reference evidence="2 3" key="1">
    <citation type="journal article" date="2011" name="Genome Res.">
        <title>Phylogeny-wide analysis of social amoeba genomes highlights ancient origins for complex intercellular communication.</title>
        <authorList>
            <person name="Heidel A.J."/>
            <person name="Lawal H.M."/>
            <person name="Felder M."/>
            <person name="Schilde C."/>
            <person name="Helps N.R."/>
            <person name="Tunggal B."/>
            <person name="Rivero F."/>
            <person name="John U."/>
            <person name="Schleicher M."/>
            <person name="Eichinger L."/>
            <person name="Platzer M."/>
            <person name="Noegel A.A."/>
            <person name="Schaap P."/>
            <person name="Gloeckner G."/>
        </authorList>
    </citation>
    <scope>NUCLEOTIDE SEQUENCE [LARGE SCALE GENOMIC DNA]</scope>
    <source>
        <strain evidence="3">ATCC 26659 / Pp 5 / PN500</strain>
    </source>
</reference>
<dbReference type="RefSeq" id="XP_020434747.1">
    <property type="nucleotide sequence ID" value="XM_020575227.1"/>
</dbReference>
<gene>
    <name evidence="2" type="ORF">PPL_04322</name>
</gene>
<dbReference type="InterPro" id="IPR032675">
    <property type="entry name" value="LRR_dom_sf"/>
</dbReference>
<dbReference type="InParanoid" id="D3B787"/>
<dbReference type="Gene3D" id="3.80.10.10">
    <property type="entry name" value="Ribonuclease Inhibitor"/>
    <property type="match status" value="1"/>
</dbReference>
<keyword evidence="3" id="KW-1185">Reference proteome</keyword>
<dbReference type="EMBL" id="ADBJ01000018">
    <property type="protein sequence ID" value="EFA82630.1"/>
    <property type="molecule type" value="Genomic_DNA"/>
</dbReference>
<dbReference type="SUPFAM" id="SSF52047">
    <property type="entry name" value="RNI-like"/>
    <property type="match status" value="1"/>
</dbReference>
<dbReference type="GeneID" id="31359809"/>
<evidence type="ECO:0000256" key="1">
    <source>
        <dbReference type="SAM" id="MobiDB-lite"/>
    </source>
</evidence>
<protein>
    <submittedName>
        <fullName evidence="2">Uncharacterized protein</fullName>
    </submittedName>
</protein>
<dbReference type="OMA" id="EYSSCEQ"/>
<organism evidence="2 3">
    <name type="scientific">Heterostelium pallidum (strain ATCC 26659 / Pp 5 / PN500)</name>
    <name type="common">Cellular slime mold</name>
    <name type="synonym">Polysphondylium pallidum</name>
    <dbReference type="NCBI Taxonomy" id="670386"/>
    <lineage>
        <taxon>Eukaryota</taxon>
        <taxon>Amoebozoa</taxon>
        <taxon>Evosea</taxon>
        <taxon>Eumycetozoa</taxon>
        <taxon>Dictyostelia</taxon>
        <taxon>Acytosteliales</taxon>
        <taxon>Acytosteliaceae</taxon>
        <taxon>Heterostelium</taxon>
    </lineage>
</organism>
<feature type="region of interest" description="Disordered" evidence="1">
    <location>
        <begin position="509"/>
        <end position="541"/>
    </location>
</feature>
<evidence type="ECO:0000313" key="2">
    <source>
        <dbReference type="EMBL" id="EFA82630.1"/>
    </source>
</evidence>